<dbReference type="EMBL" id="JAZDQV010000002">
    <property type="protein sequence ID" value="MEE1876597.1"/>
    <property type="molecule type" value="Genomic_DNA"/>
</dbReference>
<keyword evidence="3" id="KW-1185">Reference proteome</keyword>
<name>A0ABU7GBW3_9SPHN</name>
<evidence type="ECO:0000256" key="1">
    <source>
        <dbReference type="SAM" id="SignalP"/>
    </source>
</evidence>
<gene>
    <name evidence="2" type="ORF">VRS74_02710</name>
</gene>
<feature type="signal peptide" evidence="1">
    <location>
        <begin position="1"/>
        <end position="24"/>
    </location>
</feature>
<dbReference type="Proteomes" id="UP001343492">
    <property type="component" value="Unassembled WGS sequence"/>
</dbReference>
<protein>
    <submittedName>
        <fullName evidence="2">Uncharacterized protein</fullName>
    </submittedName>
</protein>
<reference evidence="2 3" key="1">
    <citation type="submission" date="2024-01" db="EMBL/GenBank/DDBJ databases">
        <title>The genome sequence of Erythrobacteraceae sp. strain 1XM1-14.</title>
        <authorList>
            <person name="Liu Y."/>
        </authorList>
    </citation>
    <scope>NUCLEOTIDE SEQUENCE [LARGE SCALE GENOMIC DNA]</scope>
    <source>
        <strain evidence="2 3">1XM1-14</strain>
    </source>
</reference>
<comment type="caution">
    <text evidence="2">The sequence shown here is derived from an EMBL/GenBank/DDBJ whole genome shotgun (WGS) entry which is preliminary data.</text>
</comment>
<evidence type="ECO:0000313" key="2">
    <source>
        <dbReference type="EMBL" id="MEE1876597.1"/>
    </source>
</evidence>
<organism evidence="2 3">
    <name type="scientific">Altererythrobacter litoralis</name>
    <dbReference type="NCBI Taxonomy" id="3113904"/>
    <lineage>
        <taxon>Bacteria</taxon>
        <taxon>Pseudomonadati</taxon>
        <taxon>Pseudomonadota</taxon>
        <taxon>Alphaproteobacteria</taxon>
        <taxon>Sphingomonadales</taxon>
        <taxon>Erythrobacteraceae</taxon>
        <taxon>Altererythrobacter</taxon>
    </lineage>
</organism>
<accession>A0ABU7GBW3</accession>
<evidence type="ECO:0000313" key="3">
    <source>
        <dbReference type="Proteomes" id="UP001343492"/>
    </source>
</evidence>
<dbReference type="RefSeq" id="WP_354143704.1">
    <property type="nucleotide sequence ID" value="NZ_JAZDQV010000002.1"/>
</dbReference>
<sequence>MPRLLPIALIAGAALGLLASPVLAGDEPQDHSQHEHEMTKGEKELAKLLEGRVAGEPTSCIRTTGNQSFRIIDETALVYGSGNTIYVNRTKHPEDIDDDEILVIRRFGGTQLCRLDNVTMVDRFSHMYSGVIFLDDFIPYTRVKDESAKDDGEG</sequence>
<feature type="chain" id="PRO_5045884093" evidence="1">
    <location>
        <begin position="25"/>
        <end position="154"/>
    </location>
</feature>
<proteinExistence type="predicted"/>
<keyword evidence="1" id="KW-0732">Signal</keyword>